<proteinExistence type="predicted"/>
<gene>
    <name evidence="1" type="ORF">GXW71_33395</name>
</gene>
<reference evidence="2" key="1">
    <citation type="journal article" date="2021" name="Syst. Appl. Microbiol.">
        <title>Roseomonas hellenica sp. nov., isolated from roots of wild-growing Alkanna tinctoria.</title>
        <authorList>
            <person name="Rat A."/>
            <person name="Naranjo H.D."/>
            <person name="Lebbe L."/>
            <person name="Cnockaert M."/>
            <person name="Krigas N."/>
            <person name="Grigoriadou K."/>
            <person name="Maloupa E."/>
            <person name="Willems A."/>
        </authorList>
    </citation>
    <scope>NUCLEOTIDE SEQUENCE [LARGE SCALE GENOMIC DNA]</scope>
    <source>
        <strain evidence="2">LMG 31523</strain>
    </source>
</reference>
<dbReference type="Proteomes" id="UP001196870">
    <property type="component" value="Unassembled WGS sequence"/>
</dbReference>
<evidence type="ECO:0000313" key="1">
    <source>
        <dbReference type="EMBL" id="MBR0669293.1"/>
    </source>
</evidence>
<evidence type="ECO:0000313" key="2">
    <source>
        <dbReference type="Proteomes" id="UP001196870"/>
    </source>
</evidence>
<sequence>MIEVKVELTDEVAEAIARRAAQLGCTADEWVAAMVQDVAADLPEDPSDDGPDGFICR</sequence>
<evidence type="ECO:0008006" key="3">
    <source>
        <dbReference type="Google" id="ProtNLM"/>
    </source>
</evidence>
<protein>
    <recommendedName>
        <fullName evidence="3">Ribbon-helix-helix protein CopG domain-containing protein</fullName>
    </recommendedName>
</protein>
<organism evidence="1 2">
    <name type="scientific">Plastoroseomonas hellenica</name>
    <dbReference type="NCBI Taxonomy" id="2687306"/>
    <lineage>
        <taxon>Bacteria</taxon>
        <taxon>Pseudomonadati</taxon>
        <taxon>Pseudomonadota</taxon>
        <taxon>Alphaproteobacteria</taxon>
        <taxon>Acetobacterales</taxon>
        <taxon>Acetobacteraceae</taxon>
        <taxon>Plastoroseomonas</taxon>
    </lineage>
</organism>
<accession>A0ABS5FA10</accession>
<comment type="caution">
    <text evidence="1">The sequence shown here is derived from an EMBL/GenBank/DDBJ whole genome shotgun (WGS) entry which is preliminary data.</text>
</comment>
<keyword evidence="2" id="KW-1185">Reference proteome</keyword>
<dbReference type="EMBL" id="JAAGBB010000096">
    <property type="protein sequence ID" value="MBR0669293.1"/>
    <property type="molecule type" value="Genomic_DNA"/>
</dbReference>
<dbReference type="RefSeq" id="WP_211858188.1">
    <property type="nucleotide sequence ID" value="NZ_JAAGBB010000096.1"/>
</dbReference>
<name>A0ABS5FA10_9PROT</name>